<feature type="compositionally biased region" description="Low complexity" evidence="1">
    <location>
        <begin position="218"/>
        <end position="237"/>
    </location>
</feature>
<feature type="compositionally biased region" description="Low complexity" evidence="1">
    <location>
        <begin position="13"/>
        <end position="22"/>
    </location>
</feature>
<feature type="compositionally biased region" description="Acidic residues" evidence="1">
    <location>
        <begin position="360"/>
        <end position="370"/>
    </location>
</feature>
<feature type="region of interest" description="Disordered" evidence="1">
    <location>
        <begin position="1"/>
        <end position="22"/>
    </location>
</feature>
<feature type="compositionally biased region" description="Acidic residues" evidence="1">
    <location>
        <begin position="428"/>
        <end position="485"/>
    </location>
</feature>
<evidence type="ECO:0000313" key="3">
    <source>
        <dbReference type="Proteomes" id="UP000076842"/>
    </source>
</evidence>
<evidence type="ECO:0008006" key="4">
    <source>
        <dbReference type="Google" id="ProtNLM"/>
    </source>
</evidence>
<reference evidence="2 3" key="1">
    <citation type="journal article" date="2016" name="Mol. Biol. Evol.">
        <title>Comparative Genomics of Early-Diverging Mushroom-Forming Fungi Provides Insights into the Origins of Lignocellulose Decay Capabilities.</title>
        <authorList>
            <person name="Nagy L.G."/>
            <person name="Riley R."/>
            <person name="Tritt A."/>
            <person name="Adam C."/>
            <person name="Daum C."/>
            <person name="Floudas D."/>
            <person name="Sun H."/>
            <person name="Yadav J.S."/>
            <person name="Pangilinan J."/>
            <person name="Larsson K.H."/>
            <person name="Matsuura K."/>
            <person name="Barry K."/>
            <person name="Labutti K."/>
            <person name="Kuo R."/>
            <person name="Ohm R.A."/>
            <person name="Bhattacharya S.S."/>
            <person name="Shirouzu T."/>
            <person name="Yoshinaga Y."/>
            <person name="Martin F.M."/>
            <person name="Grigoriev I.V."/>
            <person name="Hibbett D.S."/>
        </authorList>
    </citation>
    <scope>NUCLEOTIDE SEQUENCE [LARGE SCALE GENOMIC DNA]</scope>
    <source>
        <strain evidence="2 3">HHB12733</strain>
    </source>
</reference>
<gene>
    <name evidence="2" type="ORF">CALCODRAFT_503548</name>
</gene>
<dbReference type="EMBL" id="KV424108">
    <property type="protein sequence ID" value="KZT51426.1"/>
    <property type="molecule type" value="Genomic_DNA"/>
</dbReference>
<feature type="compositionally biased region" description="Low complexity" evidence="1">
    <location>
        <begin position="249"/>
        <end position="268"/>
    </location>
</feature>
<evidence type="ECO:0000313" key="2">
    <source>
        <dbReference type="EMBL" id="KZT51426.1"/>
    </source>
</evidence>
<feature type="region of interest" description="Disordered" evidence="1">
    <location>
        <begin position="355"/>
        <end position="383"/>
    </location>
</feature>
<feature type="region of interest" description="Disordered" evidence="1">
    <location>
        <begin position="407"/>
        <end position="522"/>
    </location>
</feature>
<feature type="region of interest" description="Disordered" evidence="1">
    <location>
        <begin position="557"/>
        <end position="649"/>
    </location>
</feature>
<keyword evidence="3" id="KW-1185">Reference proteome</keyword>
<dbReference type="AlphaFoldDB" id="A0A165CUN4"/>
<feature type="compositionally biased region" description="Basic and acidic residues" evidence="1">
    <location>
        <begin position="592"/>
        <end position="608"/>
    </location>
</feature>
<protein>
    <recommendedName>
        <fullName evidence="4">DUF1750-domain-containing protein</fullName>
    </recommendedName>
</protein>
<name>A0A165CUN4_9BASI</name>
<organism evidence="2 3">
    <name type="scientific">Calocera cornea HHB12733</name>
    <dbReference type="NCBI Taxonomy" id="1353952"/>
    <lineage>
        <taxon>Eukaryota</taxon>
        <taxon>Fungi</taxon>
        <taxon>Dikarya</taxon>
        <taxon>Basidiomycota</taxon>
        <taxon>Agaricomycotina</taxon>
        <taxon>Dacrymycetes</taxon>
        <taxon>Dacrymycetales</taxon>
        <taxon>Dacrymycetaceae</taxon>
        <taxon>Calocera</taxon>
    </lineage>
</organism>
<dbReference type="InParanoid" id="A0A165CUN4"/>
<feature type="region of interest" description="Disordered" evidence="1">
    <location>
        <begin position="203"/>
        <end position="281"/>
    </location>
</feature>
<feature type="compositionally biased region" description="Basic and acidic residues" evidence="1">
    <location>
        <begin position="416"/>
        <end position="427"/>
    </location>
</feature>
<dbReference type="Proteomes" id="UP000076842">
    <property type="component" value="Unassembled WGS sequence"/>
</dbReference>
<sequence length="649" mass="69732">MMQPGMPQSHPSMQGAQGMGMQMHQGMQGNPMTPMRGQQHVMQPDPSNHYLRANQCLPLNQPLTYELAVSYLLKSLSIAQQTAFYWLPIDKPADNDLYLVYHTNAPNVPWAADGIRYLDGSESSFRTNIGGHELEVKETKYGFVPGAETQANRVRRKFRLLKGGSPHLWLIHYTRAQAQAVPPIFQSTPSRKYPIPPAPIGPVWVLNAPRPGQPMSNQQQQQQQQQQQAQQQAQQQQIPGRSPQKDMQRAMMLAQQQQQRAAAQAAAQHAKVEEDSDDEPEFLTKRDLAKARYMRNHEFMQDIFGYPGKLVDPAADPWTNQTALSLEEKLSKLSAEIAAAQAVNEQRALLLKTSRRDAEQEAEAEMEMEAEGARGDGGDEPDVPAVEVMQGVLALPERVMLPAVGATSGVQTPEGGGEREREEKAAVQDEEVDMEDADADEADEADGEGEGEGEEGKDEDMEADGEEEADGDADGDAEADEDALADDLLAAEDGTVQADTANRPTSVPGAIAEERGKPATEAGITISISDAAPSLSHTPDPAAGLLLPALSAQGPGPELVVTPATASAESVHAEPEPEPMDGPAAAEGEEALEGKIPERSAEDPHEVADGPPMPDAEMPVPVGEVAHAGEDEADVAMGMEEEPAGEAAA</sequence>
<feature type="region of interest" description="Disordered" evidence="1">
    <location>
        <begin position="530"/>
        <end position="549"/>
    </location>
</feature>
<feature type="compositionally biased region" description="Acidic residues" evidence="1">
    <location>
        <begin position="631"/>
        <end position="649"/>
    </location>
</feature>
<proteinExistence type="predicted"/>
<dbReference type="OrthoDB" id="5321006at2759"/>
<accession>A0A165CUN4</accession>
<evidence type="ECO:0000256" key="1">
    <source>
        <dbReference type="SAM" id="MobiDB-lite"/>
    </source>
</evidence>